<organism evidence="1 2">
    <name type="scientific">Aspergillus luchuensis (strain CBS 106.47)</name>
    <dbReference type="NCBI Taxonomy" id="1137211"/>
    <lineage>
        <taxon>Eukaryota</taxon>
        <taxon>Fungi</taxon>
        <taxon>Dikarya</taxon>
        <taxon>Ascomycota</taxon>
        <taxon>Pezizomycotina</taxon>
        <taxon>Eurotiomycetes</taxon>
        <taxon>Eurotiomycetidae</taxon>
        <taxon>Eurotiales</taxon>
        <taxon>Aspergillaceae</taxon>
        <taxon>Aspergillus</taxon>
        <taxon>Aspergillus subgen. Circumdati</taxon>
    </lineage>
</organism>
<gene>
    <name evidence="1" type="ORF">ASPFODRAFT_609049</name>
</gene>
<dbReference type="VEuPathDB" id="FungiDB:ASPFODRAFT_609049"/>
<name>A0A1M3TJ25_ASPLC</name>
<sequence>MVVGGEESSLTLWCVFDSVCTAATLHHTSETSWSCKATYSPVFAIRLCGRVKPNLGDLIPYCFGHKTFKTGLEWFSISIRVSCGFGDVADEVDVVVNMSATVADPLNVAHIYLSQTELVHAEAY</sequence>
<proteinExistence type="predicted"/>
<evidence type="ECO:0000313" key="1">
    <source>
        <dbReference type="EMBL" id="OJZ86664.1"/>
    </source>
</evidence>
<dbReference type="Proteomes" id="UP000184063">
    <property type="component" value="Unassembled WGS sequence"/>
</dbReference>
<reference evidence="2" key="1">
    <citation type="journal article" date="2017" name="Genome Biol.">
        <title>Comparative genomics reveals high biological diversity and specific adaptations in the industrially and medically important fungal genus Aspergillus.</title>
        <authorList>
            <person name="de Vries R.P."/>
            <person name="Riley R."/>
            <person name="Wiebenga A."/>
            <person name="Aguilar-Osorio G."/>
            <person name="Amillis S."/>
            <person name="Uchima C.A."/>
            <person name="Anderluh G."/>
            <person name="Asadollahi M."/>
            <person name="Askin M."/>
            <person name="Barry K."/>
            <person name="Battaglia E."/>
            <person name="Bayram O."/>
            <person name="Benocci T."/>
            <person name="Braus-Stromeyer S.A."/>
            <person name="Caldana C."/>
            <person name="Canovas D."/>
            <person name="Cerqueira G.C."/>
            <person name="Chen F."/>
            <person name="Chen W."/>
            <person name="Choi C."/>
            <person name="Clum A."/>
            <person name="Dos Santos R.A."/>
            <person name="Damasio A.R."/>
            <person name="Diallinas G."/>
            <person name="Emri T."/>
            <person name="Fekete E."/>
            <person name="Flipphi M."/>
            <person name="Freyberg S."/>
            <person name="Gallo A."/>
            <person name="Gournas C."/>
            <person name="Habgood R."/>
            <person name="Hainaut M."/>
            <person name="Harispe M.L."/>
            <person name="Henrissat B."/>
            <person name="Hilden K.S."/>
            <person name="Hope R."/>
            <person name="Hossain A."/>
            <person name="Karabika E."/>
            <person name="Karaffa L."/>
            <person name="Karanyi Z."/>
            <person name="Krasevec N."/>
            <person name="Kuo A."/>
            <person name="Kusch H."/>
            <person name="LaButti K."/>
            <person name="Lagendijk E.L."/>
            <person name="Lapidus A."/>
            <person name="Levasseur A."/>
            <person name="Lindquist E."/>
            <person name="Lipzen A."/>
            <person name="Logrieco A.F."/>
            <person name="MacCabe A."/>
            <person name="Maekelae M.R."/>
            <person name="Malavazi I."/>
            <person name="Melin P."/>
            <person name="Meyer V."/>
            <person name="Mielnichuk N."/>
            <person name="Miskei M."/>
            <person name="Molnar A.P."/>
            <person name="Mule G."/>
            <person name="Ngan C.Y."/>
            <person name="Orejas M."/>
            <person name="Orosz E."/>
            <person name="Ouedraogo J.P."/>
            <person name="Overkamp K.M."/>
            <person name="Park H.-S."/>
            <person name="Perrone G."/>
            <person name="Piumi F."/>
            <person name="Punt P.J."/>
            <person name="Ram A.F."/>
            <person name="Ramon A."/>
            <person name="Rauscher S."/>
            <person name="Record E."/>
            <person name="Riano-Pachon D.M."/>
            <person name="Robert V."/>
            <person name="Roehrig J."/>
            <person name="Ruller R."/>
            <person name="Salamov A."/>
            <person name="Salih N.S."/>
            <person name="Samson R.A."/>
            <person name="Sandor E."/>
            <person name="Sanguinetti M."/>
            <person name="Schuetze T."/>
            <person name="Sepcic K."/>
            <person name="Shelest E."/>
            <person name="Sherlock G."/>
            <person name="Sophianopoulou V."/>
            <person name="Squina F.M."/>
            <person name="Sun H."/>
            <person name="Susca A."/>
            <person name="Todd R.B."/>
            <person name="Tsang A."/>
            <person name="Unkles S.E."/>
            <person name="van de Wiele N."/>
            <person name="van Rossen-Uffink D."/>
            <person name="Oliveira J.V."/>
            <person name="Vesth T.C."/>
            <person name="Visser J."/>
            <person name="Yu J.-H."/>
            <person name="Zhou M."/>
            <person name="Andersen M.R."/>
            <person name="Archer D.B."/>
            <person name="Baker S.E."/>
            <person name="Benoit I."/>
            <person name="Brakhage A.A."/>
            <person name="Braus G.H."/>
            <person name="Fischer R."/>
            <person name="Frisvad J.C."/>
            <person name="Goldman G.H."/>
            <person name="Houbraken J."/>
            <person name="Oakley B."/>
            <person name="Pocsi I."/>
            <person name="Scazzocchio C."/>
            <person name="Seiboth B."/>
            <person name="vanKuyk P.A."/>
            <person name="Wortman J."/>
            <person name="Dyer P.S."/>
            <person name="Grigoriev I.V."/>
        </authorList>
    </citation>
    <scope>NUCLEOTIDE SEQUENCE [LARGE SCALE GENOMIC DNA]</scope>
    <source>
        <strain evidence="2">CBS 106.47</strain>
    </source>
</reference>
<accession>A0A1M3TJ25</accession>
<protein>
    <submittedName>
        <fullName evidence="1">Uncharacterized protein</fullName>
    </submittedName>
</protein>
<evidence type="ECO:0000313" key="2">
    <source>
        <dbReference type="Proteomes" id="UP000184063"/>
    </source>
</evidence>
<dbReference type="EMBL" id="KV878241">
    <property type="protein sequence ID" value="OJZ86664.1"/>
    <property type="molecule type" value="Genomic_DNA"/>
</dbReference>
<dbReference type="AlphaFoldDB" id="A0A1M3TJ25"/>